<evidence type="ECO:0000256" key="2">
    <source>
        <dbReference type="ARBA" id="ARBA00022692"/>
    </source>
</evidence>
<feature type="transmembrane region" description="Helical" evidence="5">
    <location>
        <begin position="90"/>
        <end position="107"/>
    </location>
</feature>
<proteinExistence type="predicted"/>
<keyword evidence="2 5" id="KW-0812">Transmembrane</keyword>
<protein>
    <submittedName>
        <fullName evidence="7">Solute carrier family 26 member 8</fullName>
    </submittedName>
</protein>
<evidence type="ECO:0000256" key="4">
    <source>
        <dbReference type="ARBA" id="ARBA00023136"/>
    </source>
</evidence>
<name>A0A7J8KGW6_ROUAE</name>
<organism evidence="7 8">
    <name type="scientific">Rousettus aegyptiacus</name>
    <name type="common">Egyptian fruit bat</name>
    <name type="synonym">Pteropus aegyptiacus</name>
    <dbReference type="NCBI Taxonomy" id="9407"/>
    <lineage>
        <taxon>Eukaryota</taxon>
        <taxon>Metazoa</taxon>
        <taxon>Chordata</taxon>
        <taxon>Craniata</taxon>
        <taxon>Vertebrata</taxon>
        <taxon>Euteleostomi</taxon>
        <taxon>Mammalia</taxon>
        <taxon>Eutheria</taxon>
        <taxon>Laurasiatheria</taxon>
        <taxon>Chiroptera</taxon>
        <taxon>Yinpterochiroptera</taxon>
        <taxon>Pteropodoidea</taxon>
        <taxon>Pteropodidae</taxon>
        <taxon>Rousettinae</taxon>
        <taxon>Rousettus</taxon>
    </lineage>
</organism>
<feature type="transmembrane region" description="Helical" evidence="5">
    <location>
        <begin position="146"/>
        <end position="166"/>
    </location>
</feature>
<dbReference type="GO" id="GO:0055085">
    <property type="term" value="P:transmembrane transport"/>
    <property type="evidence" value="ECO:0007669"/>
    <property type="project" value="InterPro"/>
</dbReference>
<reference evidence="7 8" key="1">
    <citation type="journal article" date="2020" name="Nature">
        <title>Six reference-quality genomes reveal evolution of bat adaptations.</title>
        <authorList>
            <person name="Jebb D."/>
            <person name="Huang Z."/>
            <person name="Pippel M."/>
            <person name="Hughes G.M."/>
            <person name="Lavrichenko K."/>
            <person name="Devanna P."/>
            <person name="Winkler S."/>
            <person name="Jermiin L.S."/>
            <person name="Skirmuntt E.C."/>
            <person name="Katzourakis A."/>
            <person name="Burkitt-Gray L."/>
            <person name="Ray D.A."/>
            <person name="Sullivan K.A.M."/>
            <person name="Roscito J.G."/>
            <person name="Kirilenko B.M."/>
            <person name="Davalos L.M."/>
            <person name="Corthals A.P."/>
            <person name="Power M.L."/>
            <person name="Jones G."/>
            <person name="Ransome R.D."/>
            <person name="Dechmann D.K.N."/>
            <person name="Locatelli A.G."/>
            <person name="Puechmaille S.J."/>
            <person name="Fedrigo O."/>
            <person name="Jarvis E.D."/>
            <person name="Hiller M."/>
            <person name="Vernes S.C."/>
            <person name="Myers E.W."/>
            <person name="Teeling E.C."/>
        </authorList>
    </citation>
    <scope>NUCLEOTIDE SEQUENCE [LARGE SCALE GENOMIC DNA]</scope>
    <source>
        <strain evidence="7">MRouAeg1</strain>
        <tissue evidence="7">Muscle</tissue>
    </source>
</reference>
<evidence type="ECO:0000256" key="3">
    <source>
        <dbReference type="ARBA" id="ARBA00022989"/>
    </source>
</evidence>
<feature type="transmembrane region" description="Helical" evidence="5">
    <location>
        <begin position="119"/>
        <end position="139"/>
    </location>
</feature>
<keyword evidence="3 5" id="KW-1133">Transmembrane helix</keyword>
<dbReference type="PANTHER" id="PTHR11814">
    <property type="entry name" value="SULFATE TRANSPORTER"/>
    <property type="match status" value="1"/>
</dbReference>
<dbReference type="InterPro" id="IPR001902">
    <property type="entry name" value="SLC26A/SulP_fam"/>
</dbReference>
<dbReference type="AlphaFoldDB" id="A0A7J8KGW6"/>
<dbReference type="Pfam" id="PF00916">
    <property type="entry name" value="Sulfate_transp"/>
    <property type="match status" value="1"/>
</dbReference>
<evidence type="ECO:0000256" key="5">
    <source>
        <dbReference type="SAM" id="Phobius"/>
    </source>
</evidence>
<dbReference type="Proteomes" id="UP000593571">
    <property type="component" value="Unassembled WGS sequence"/>
</dbReference>
<sequence>MMQPERHIQNFDSKSRGNSFAYDVKRDVYNEETFQQEHRRKSTSSGNLDIDITTVRHHVQCRCSWHKFIKCMLTIFPFLEWMCFYRFKDWLLGDLLAGISVGLVQVPQGLTFSLLARQLIPPFNIAYAAFCSSVIYVIFGSCHQMSIGPFFLVSALMIDVLTLYPFNSGHLILGTFIKDDFSNPFFYEAYNRSLSTVAATTFLTGIIQVRPESLNF</sequence>
<evidence type="ECO:0000313" key="7">
    <source>
        <dbReference type="EMBL" id="KAF6508052.1"/>
    </source>
</evidence>
<evidence type="ECO:0000259" key="6">
    <source>
        <dbReference type="Pfam" id="PF00916"/>
    </source>
</evidence>
<dbReference type="GO" id="GO:0016020">
    <property type="term" value="C:membrane"/>
    <property type="evidence" value="ECO:0007669"/>
    <property type="project" value="UniProtKB-SubCell"/>
</dbReference>
<keyword evidence="8" id="KW-1185">Reference proteome</keyword>
<gene>
    <name evidence="7" type="ORF">HJG63_017799</name>
</gene>
<accession>A0A7J8KGW6</accession>
<feature type="domain" description="SLC26A/SulP transporter" evidence="6">
    <location>
        <begin position="91"/>
        <end position="209"/>
    </location>
</feature>
<keyword evidence="4 5" id="KW-0472">Membrane</keyword>
<evidence type="ECO:0000256" key="1">
    <source>
        <dbReference type="ARBA" id="ARBA00004141"/>
    </source>
</evidence>
<comment type="caution">
    <text evidence="7">The sequence shown here is derived from an EMBL/GenBank/DDBJ whole genome shotgun (WGS) entry which is preliminary data.</text>
</comment>
<dbReference type="InterPro" id="IPR011547">
    <property type="entry name" value="SLC26A/SulP_dom"/>
</dbReference>
<evidence type="ECO:0000313" key="8">
    <source>
        <dbReference type="Proteomes" id="UP000593571"/>
    </source>
</evidence>
<dbReference type="EMBL" id="JACASE010000001">
    <property type="protein sequence ID" value="KAF6508052.1"/>
    <property type="molecule type" value="Genomic_DNA"/>
</dbReference>
<comment type="subcellular location">
    <subcellularLocation>
        <location evidence="1">Membrane</location>
        <topology evidence="1">Multi-pass membrane protein</topology>
    </subcellularLocation>
</comment>